<comment type="subcellular location">
    <subcellularLocation>
        <location evidence="1">Membrane</location>
        <topology evidence="1">Multi-pass membrane protein</topology>
    </subcellularLocation>
</comment>
<feature type="transmembrane region" description="Helical" evidence="6">
    <location>
        <begin position="75"/>
        <end position="94"/>
    </location>
</feature>
<dbReference type="PIRSF" id="PIRSF006060">
    <property type="entry name" value="AA_transporter"/>
    <property type="match status" value="1"/>
</dbReference>
<dbReference type="InterPro" id="IPR004840">
    <property type="entry name" value="Amino_acid_permease_CS"/>
</dbReference>
<proteinExistence type="predicted"/>
<evidence type="ECO:0000313" key="7">
    <source>
        <dbReference type="EMBL" id="GLB39550.1"/>
    </source>
</evidence>
<dbReference type="PANTHER" id="PTHR45649:SF26">
    <property type="entry name" value="OS04G0435100 PROTEIN"/>
    <property type="match status" value="1"/>
</dbReference>
<keyword evidence="4 6" id="KW-1133">Transmembrane helix</keyword>
<evidence type="ECO:0000313" key="8">
    <source>
        <dbReference type="Proteomes" id="UP001063166"/>
    </source>
</evidence>
<keyword evidence="2" id="KW-0813">Transport</keyword>
<gene>
    <name evidence="7" type="ORF">LshimejAT787_0700600</name>
</gene>
<dbReference type="EMBL" id="BRPK01000007">
    <property type="protein sequence ID" value="GLB39550.1"/>
    <property type="molecule type" value="Genomic_DNA"/>
</dbReference>
<feature type="transmembrane region" description="Helical" evidence="6">
    <location>
        <begin position="400"/>
        <end position="423"/>
    </location>
</feature>
<name>A0A9P3UPY0_LYOSH</name>
<comment type="caution">
    <text evidence="7">The sequence shown here is derived from an EMBL/GenBank/DDBJ whole genome shotgun (WGS) entry which is preliminary data.</text>
</comment>
<dbReference type="GO" id="GO:0022857">
    <property type="term" value="F:transmembrane transporter activity"/>
    <property type="evidence" value="ECO:0007669"/>
    <property type="project" value="InterPro"/>
</dbReference>
<dbReference type="GO" id="GO:0006865">
    <property type="term" value="P:amino acid transport"/>
    <property type="evidence" value="ECO:0007669"/>
    <property type="project" value="InterPro"/>
</dbReference>
<feature type="transmembrane region" description="Helical" evidence="6">
    <location>
        <begin position="40"/>
        <end position="63"/>
    </location>
</feature>
<evidence type="ECO:0000256" key="4">
    <source>
        <dbReference type="ARBA" id="ARBA00022989"/>
    </source>
</evidence>
<dbReference type="AlphaFoldDB" id="A0A9P3UPY0"/>
<feature type="transmembrane region" description="Helical" evidence="6">
    <location>
        <begin position="438"/>
        <end position="459"/>
    </location>
</feature>
<evidence type="ECO:0000256" key="2">
    <source>
        <dbReference type="ARBA" id="ARBA00022448"/>
    </source>
</evidence>
<feature type="transmembrane region" description="Helical" evidence="6">
    <location>
        <begin position="267"/>
        <end position="293"/>
    </location>
</feature>
<dbReference type="Proteomes" id="UP001063166">
    <property type="component" value="Unassembled WGS sequence"/>
</dbReference>
<dbReference type="PROSITE" id="PS00218">
    <property type="entry name" value="AMINO_ACID_PERMEASE_1"/>
    <property type="match status" value="1"/>
</dbReference>
<protein>
    <submittedName>
        <fullName evidence="7">Amino acid permease</fullName>
    </submittedName>
</protein>
<reference evidence="7" key="1">
    <citation type="submission" date="2022-07" db="EMBL/GenBank/DDBJ databases">
        <title>The genome of Lyophyllum shimeji provides insight into the initial evolution of ectomycorrhizal fungal genome.</title>
        <authorList>
            <person name="Kobayashi Y."/>
            <person name="Shibata T."/>
            <person name="Hirakawa H."/>
            <person name="Shigenobu S."/>
            <person name="Nishiyama T."/>
            <person name="Yamada A."/>
            <person name="Hasebe M."/>
            <person name="Kawaguchi M."/>
        </authorList>
    </citation>
    <scope>NUCLEOTIDE SEQUENCE</scope>
    <source>
        <strain evidence="7">AT787</strain>
    </source>
</reference>
<organism evidence="7 8">
    <name type="scientific">Lyophyllum shimeji</name>
    <name type="common">Hon-shimeji</name>
    <name type="synonym">Tricholoma shimeji</name>
    <dbReference type="NCBI Taxonomy" id="47721"/>
    <lineage>
        <taxon>Eukaryota</taxon>
        <taxon>Fungi</taxon>
        <taxon>Dikarya</taxon>
        <taxon>Basidiomycota</taxon>
        <taxon>Agaricomycotina</taxon>
        <taxon>Agaricomycetes</taxon>
        <taxon>Agaricomycetidae</taxon>
        <taxon>Agaricales</taxon>
        <taxon>Tricholomatineae</taxon>
        <taxon>Lyophyllaceae</taxon>
        <taxon>Lyophyllum</taxon>
    </lineage>
</organism>
<feature type="transmembrane region" description="Helical" evidence="6">
    <location>
        <begin position="162"/>
        <end position="182"/>
    </location>
</feature>
<feature type="transmembrane region" description="Helical" evidence="6">
    <location>
        <begin position="126"/>
        <end position="150"/>
    </location>
</feature>
<feature type="transmembrane region" description="Helical" evidence="6">
    <location>
        <begin position="471"/>
        <end position="491"/>
    </location>
</feature>
<evidence type="ECO:0000256" key="6">
    <source>
        <dbReference type="SAM" id="Phobius"/>
    </source>
</evidence>
<evidence type="ECO:0000256" key="3">
    <source>
        <dbReference type="ARBA" id="ARBA00022692"/>
    </source>
</evidence>
<feature type="transmembrane region" description="Helical" evidence="6">
    <location>
        <begin position="322"/>
        <end position="352"/>
    </location>
</feature>
<evidence type="ECO:0000256" key="5">
    <source>
        <dbReference type="ARBA" id="ARBA00023136"/>
    </source>
</evidence>
<keyword evidence="8" id="KW-1185">Reference proteome</keyword>
<sequence length="508" mass="55079">MSAVENKTAEDGPDEVLTGDERADARLNELGYKAEFRREMSFLGVVCISFTAIGILTGMSSAYQAGLFSGGPVGLFWGWNIVSVFMLLIALALAEICSAYPTMGGLYFWVCRLKPDVPSLGFFTGWIYSFAMVFTGTSGNLSTALYLASLIEVSAGKTLTRLEIAAMAWAVNILSGIINTVGTKAISGVSTFNLWWTLGGTFVLVITLLVKAPHRNDAAFVFTDFENFTGWGNKGFVFLLGLLQAVYTLEGCETAAQVAEEAHRAEILAPIAIVASIVGSWFIGLIYMLALLFSIQSIESVQKTSYAIPIAQIFYDAAGKRLACLCIFVVGLAQFLAAITAFTASSRLFYALARDDAFPFKGRFMYLNRFQAPVYGVWLSVLVGCIISAAYIGSAVAFGAILSSAAIAVMLSYNMPIICRVFWPQSMDTKGPFSLGRWSRLVNAISMLFTFFVCILFVLPTATPVNQLNMNYAVVAIGGLALIVAVVWFSWGRFHFHGPVSTIGKDKI</sequence>
<keyword evidence="3 6" id="KW-0812">Transmembrane</keyword>
<keyword evidence="5 6" id="KW-0472">Membrane</keyword>
<dbReference type="GO" id="GO:0016020">
    <property type="term" value="C:membrane"/>
    <property type="evidence" value="ECO:0007669"/>
    <property type="project" value="UniProtKB-SubCell"/>
</dbReference>
<dbReference type="OrthoDB" id="10054429at2759"/>
<feature type="transmembrane region" description="Helical" evidence="6">
    <location>
        <begin position="372"/>
        <end position="393"/>
    </location>
</feature>
<evidence type="ECO:0000256" key="1">
    <source>
        <dbReference type="ARBA" id="ARBA00004141"/>
    </source>
</evidence>
<dbReference type="PANTHER" id="PTHR45649">
    <property type="entry name" value="AMINO-ACID PERMEASE BAT1"/>
    <property type="match status" value="1"/>
</dbReference>
<dbReference type="InterPro" id="IPR002293">
    <property type="entry name" value="AA/rel_permease1"/>
</dbReference>
<dbReference type="Gene3D" id="1.20.1740.10">
    <property type="entry name" value="Amino acid/polyamine transporter I"/>
    <property type="match status" value="1"/>
</dbReference>
<accession>A0A9P3UPY0</accession>
<feature type="transmembrane region" description="Helical" evidence="6">
    <location>
        <begin position="194"/>
        <end position="210"/>
    </location>
</feature>
<dbReference type="Pfam" id="PF13520">
    <property type="entry name" value="AA_permease_2"/>
    <property type="match status" value="1"/>
</dbReference>